<reference evidence="1 2" key="1">
    <citation type="submission" date="2018-02" db="EMBL/GenBank/DDBJ databases">
        <title>Novel Leptospira species isolated from soil and water in Japan.</title>
        <authorList>
            <person name="Nakao R."/>
            <person name="Masuzawa T."/>
        </authorList>
    </citation>
    <scope>NUCLEOTIDE SEQUENCE [LARGE SCALE GENOMIC DNA]</scope>
    <source>
        <strain evidence="1 2">E8</strain>
    </source>
</reference>
<comment type="caution">
    <text evidence="1">The sequence shown here is derived from an EMBL/GenBank/DDBJ whole genome shotgun (WGS) entry which is preliminary data.</text>
</comment>
<evidence type="ECO:0000313" key="1">
    <source>
        <dbReference type="EMBL" id="GBF40709.1"/>
    </source>
</evidence>
<gene>
    <name evidence="1" type="ORF">LPTSP1_37270</name>
</gene>
<proteinExistence type="predicted"/>
<protein>
    <submittedName>
        <fullName evidence="1">Uncharacterized protein</fullName>
    </submittedName>
</protein>
<sequence length="110" mass="12906">MIRKIGKVRQRQIDWQDEIKAALVGEKCENVNCNEILELGKIVCEHLLPQGTIKFKKYRMVRENVRFVCGCINLDNYGKDCKLLGLRYCKIVEHFPDAERWIKDRVSGTH</sequence>
<evidence type="ECO:0000313" key="2">
    <source>
        <dbReference type="Proteomes" id="UP000245076"/>
    </source>
</evidence>
<dbReference type="AlphaFoldDB" id="A0A2P2D7U8"/>
<accession>A0A2P2D7U8</accession>
<organism evidence="1 2">
    <name type="scientific">Leptospira johnsonii</name>
    <dbReference type="NCBI Taxonomy" id="1917820"/>
    <lineage>
        <taxon>Bacteria</taxon>
        <taxon>Pseudomonadati</taxon>
        <taxon>Spirochaetota</taxon>
        <taxon>Spirochaetia</taxon>
        <taxon>Leptospirales</taxon>
        <taxon>Leptospiraceae</taxon>
        <taxon>Leptospira</taxon>
    </lineage>
</organism>
<dbReference type="EMBL" id="BFAY01000013">
    <property type="protein sequence ID" value="GBF40709.1"/>
    <property type="molecule type" value="Genomic_DNA"/>
</dbReference>
<dbReference type="Proteomes" id="UP000245076">
    <property type="component" value="Unassembled WGS sequence"/>
</dbReference>
<keyword evidence="2" id="KW-1185">Reference proteome</keyword>
<name>A0A2P2D7U8_9LEPT</name>